<evidence type="ECO:0008006" key="5">
    <source>
        <dbReference type="Google" id="ProtNLM"/>
    </source>
</evidence>
<evidence type="ECO:0000256" key="1">
    <source>
        <dbReference type="SAM" id="MobiDB-lite"/>
    </source>
</evidence>
<feature type="transmembrane region" description="Helical" evidence="2">
    <location>
        <begin position="99"/>
        <end position="123"/>
    </location>
</feature>
<feature type="transmembrane region" description="Helical" evidence="2">
    <location>
        <begin position="246"/>
        <end position="271"/>
    </location>
</feature>
<keyword evidence="2" id="KW-0812">Transmembrane</keyword>
<comment type="caution">
    <text evidence="3">The sequence shown here is derived from an EMBL/GenBank/DDBJ whole genome shotgun (WGS) entry which is preliminary data.</text>
</comment>
<keyword evidence="2" id="KW-0472">Membrane</keyword>
<keyword evidence="2" id="KW-1133">Transmembrane helix</keyword>
<dbReference type="Proteomes" id="UP000232323">
    <property type="component" value="Unassembled WGS sequence"/>
</dbReference>
<evidence type="ECO:0000313" key="4">
    <source>
        <dbReference type="Proteomes" id="UP000232323"/>
    </source>
</evidence>
<feature type="transmembrane region" description="Helical" evidence="2">
    <location>
        <begin position="135"/>
        <end position="157"/>
    </location>
</feature>
<feature type="transmembrane region" description="Helical" evidence="2">
    <location>
        <begin position="277"/>
        <end position="299"/>
    </location>
</feature>
<reference evidence="3 4" key="1">
    <citation type="submission" date="2017-08" db="EMBL/GenBank/DDBJ databases">
        <title>Acidophilic green algal genome provides insights into adaptation to an acidic environment.</title>
        <authorList>
            <person name="Hirooka S."/>
            <person name="Hirose Y."/>
            <person name="Kanesaki Y."/>
            <person name="Higuchi S."/>
            <person name="Fujiwara T."/>
            <person name="Onuma R."/>
            <person name="Era A."/>
            <person name="Ohbayashi R."/>
            <person name="Uzuka A."/>
            <person name="Nozaki H."/>
            <person name="Yoshikawa H."/>
            <person name="Miyagishima S.Y."/>
        </authorList>
    </citation>
    <scope>NUCLEOTIDE SEQUENCE [LARGE SCALE GENOMIC DNA]</scope>
    <source>
        <strain evidence="3 4">NIES-2499</strain>
    </source>
</reference>
<dbReference type="AlphaFoldDB" id="A0A250XDV5"/>
<organism evidence="3 4">
    <name type="scientific">Chlamydomonas eustigma</name>
    <dbReference type="NCBI Taxonomy" id="1157962"/>
    <lineage>
        <taxon>Eukaryota</taxon>
        <taxon>Viridiplantae</taxon>
        <taxon>Chlorophyta</taxon>
        <taxon>core chlorophytes</taxon>
        <taxon>Chlorophyceae</taxon>
        <taxon>CS clade</taxon>
        <taxon>Chlamydomonadales</taxon>
        <taxon>Chlamydomonadaceae</taxon>
        <taxon>Chlamydomonas</taxon>
    </lineage>
</organism>
<dbReference type="EMBL" id="BEGY01000063">
    <property type="protein sequence ID" value="GAX81263.1"/>
    <property type="molecule type" value="Genomic_DNA"/>
</dbReference>
<sequence length="389" mass="42837">MLISISQQAVNYIDYVVIGLSSAMFLMGLSGALYTIIYSFKSQKIASQEFNYLWRSRLLSQILASCYALSELLRLQALWGPNSVMISGGYQAEIMCRLFIAIQFGFLEPSFLLLALFSCVYSVQGHGARSHPNSNIVFFALGLSLPFCAGQIIAGLFSKVFVFDYSNRISYTFFSTSDTSETEHCQISTGNGYDVTSDQCYFCVFPLLSTLISAGFAVFFLIVFGRVTQRIAAAVINKILIRRMRCLQLSVAVLFPMSVACRGVTVLFYPFELGFEILRLVNVVCVACMVLSISSILVVQPTHDAYITDLHLKKLAHGSKICLKSKAVVDEDAPISAPQSSNSELTGTPPKDIELGQRGADVHNGSSHSEGAYSQSKEGLYVPLVHRER</sequence>
<gene>
    <name evidence="3" type="ORF">CEUSTIGMA_g8695.t1</name>
</gene>
<accession>A0A250XDV5</accession>
<feature type="region of interest" description="Disordered" evidence="1">
    <location>
        <begin position="333"/>
        <end position="389"/>
    </location>
</feature>
<evidence type="ECO:0000313" key="3">
    <source>
        <dbReference type="EMBL" id="GAX81263.1"/>
    </source>
</evidence>
<feature type="transmembrane region" description="Helical" evidence="2">
    <location>
        <begin position="204"/>
        <end position="225"/>
    </location>
</feature>
<feature type="transmembrane region" description="Helical" evidence="2">
    <location>
        <begin position="12"/>
        <end position="37"/>
    </location>
</feature>
<name>A0A250XDV5_9CHLO</name>
<evidence type="ECO:0000256" key="2">
    <source>
        <dbReference type="SAM" id="Phobius"/>
    </source>
</evidence>
<feature type="compositionally biased region" description="Polar residues" evidence="1">
    <location>
        <begin position="364"/>
        <end position="377"/>
    </location>
</feature>
<protein>
    <recommendedName>
        <fullName evidence="5">THH1/TOM1/TOM3 domain-containing protein</fullName>
    </recommendedName>
</protein>
<dbReference type="PANTHER" id="PTHR34116">
    <property type="entry name" value="PLASMINOGEN ACTIVATOR INHIBITOR"/>
    <property type="match status" value="1"/>
</dbReference>
<dbReference type="STRING" id="1157962.A0A250XDV5"/>
<proteinExistence type="predicted"/>
<dbReference type="OrthoDB" id="539709at2759"/>
<keyword evidence="4" id="KW-1185">Reference proteome</keyword>
<feature type="transmembrane region" description="Helical" evidence="2">
    <location>
        <begin position="58"/>
        <end position="79"/>
    </location>
</feature>
<feature type="compositionally biased region" description="Polar residues" evidence="1">
    <location>
        <begin position="337"/>
        <end position="346"/>
    </location>
</feature>
<dbReference type="PANTHER" id="PTHR34116:SF2">
    <property type="entry name" value="THH1_TOM1_TOM3 DOMAIN-CONTAINING PROTEIN"/>
    <property type="match status" value="1"/>
</dbReference>